<dbReference type="InterPro" id="IPR002725">
    <property type="entry name" value="YgjP-like_metallopeptidase"/>
</dbReference>
<keyword evidence="2" id="KW-0645">Protease</keyword>
<dbReference type="EC" id="3.4.-.-" evidence="2"/>
<reference evidence="3" key="1">
    <citation type="submission" date="2023-06" db="EMBL/GenBank/DDBJ databases">
        <title>Identification and characterization of horizontal gene transfer across gut microbiota members of farm animals based on homology search.</title>
        <authorList>
            <person name="Zeman M."/>
            <person name="Kubasova T."/>
            <person name="Jahodarova E."/>
            <person name="Nykrynova M."/>
            <person name="Rychlik I."/>
        </authorList>
    </citation>
    <scope>NUCLEOTIDE SEQUENCE [LARGE SCALE GENOMIC DNA]</scope>
    <source>
        <strain evidence="3">154_Feed</strain>
    </source>
</reference>
<keyword evidence="3" id="KW-1185">Reference proteome</keyword>
<feature type="domain" description="YgjP-like metallopeptidase" evidence="1">
    <location>
        <begin position="38"/>
        <end position="253"/>
    </location>
</feature>
<proteinExistence type="predicted"/>
<comment type="caution">
    <text evidence="2">The sequence shown here is derived from an EMBL/GenBank/DDBJ whole genome shotgun (WGS) entry which is preliminary data.</text>
</comment>
<evidence type="ECO:0000259" key="1">
    <source>
        <dbReference type="Pfam" id="PF01863"/>
    </source>
</evidence>
<protein>
    <submittedName>
        <fullName evidence="2">SprT family zinc-dependent metalloprotease</fullName>
        <ecNumber evidence="2">3.4.-.-</ecNumber>
    </submittedName>
</protein>
<dbReference type="Pfam" id="PF01863">
    <property type="entry name" value="YgjP-like"/>
    <property type="match status" value="1"/>
</dbReference>
<keyword evidence="2" id="KW-0378">Hydrolase</keyword>
<dbReference type="RefSeq" id="WP_289545349.1">
    <property type="nucleotide sequence ID" value="NZ_JAUDDZ010000010.1"/>
</dbReference>
<organism evidence="2 3">
    <name type="scientific">Enorma phocaeensis</name>
    <dbReference type="NCBI Taxonomy" id="1871019"/>
    <lineage>
        <taxon>Bacteria</taxon>
        <taxon>Bacillati</taxon>
        <taxon>Actinomycetota</taxon>
        <taxon>Coriobacteriia</taxon>
        <taxon>Coriobacteriales</taxon>
        <taxon>Coriobacteriaceae</taxon>
        <taxon>Enorma</taxon>
    </lineage>
</organism>
<evidence type="ECO:0000313" key="3">
    <source>
        <dbReference type="Proteomes" id="UP001529421"/>
    </source>
</evidence>
<keyword evidence="2" id="KW-0482">Metalloprotease</keyword>
<dbReference type="PANTHER" id="PTHR30399">
    <property type="entry name" value="UNCHARACTERIZED PROTEIN YGJP"/>
    <property type="match status" value="1"/>
</dbReference>
<dbReference type="InterPro" id="IPR053136">
    <property type="entry name" value="UTP_pyrophosphatase-like"/>
</dbReference>
<dbReference type="CDD" id="cd07344">
    <property type="entry name" value="M48_yhfN_like"/>
    <property type="match status" value="1"/>
</dbReference>
<accession>A0ABT7VA29</accession>
<dbReference type="GO" id="GO:0008237">
    <property type="term" value="F:metallopeptidase activity"/>
    <property type="evidence" value="ECO:0007669"/>
    <property type="project" value="UniProtKB-KW"/>
</dbReference>
<dbReference type="PANTHER" id="PTHR30399:SF1">
    <property type="entry name" value="UTP PYROPHOSPHATASE"/>
    <property type="match status" value="1"/>
</dbReference>
<sequence length="255" mass="28698">MGYQGDPPSGGRDGRSFEVVLDTTEGPISVEVERKRVKNLNLRVRPDGSVHLSMPLRGTRADAEDFLARRRTWIAERVAKRREHLARLEEEPLCDGTVALWGERVSLIGALRETGLAAALSLSTPEDESELDTEAASRKTLDPLVHAELSKALYRYELECALPLVTERVEARLGVHADQWQVRHMTSRWGSCTPESRSIRISSLLAAYPPICLEFVVTHELVHLMEPTHNARFHMLLDIYCPHNRAIAARLRQPA</sequence>
<dbReference type="Proteomes" id="UP001529421">
    <property type="component" value="Unassembled WGS sequence"/>
</dbReference>
<dbReference type="Gene3D" id="3.30.2010.10">
    <property type="entry name" value="Metalloproteases ('zincins'), catalytic domain"/>
    <property type="match status" value="1"/>
</dbReference>
<dbReference type="EMBL" id="JAUDDZ010000010">
    <property type="protein sequence ID" value="MDM8275362.1"/>
    <property type="molecule type" value="Genomic_DNA"/>
</dbReference>
<name>A0ABT7VA29_9ACTN</name>
<gene>
    <name evidence="2" type="ORF">QUW28_07645</name>
</gene>
<evidence type="ECO:0000313" key="2">
    <source>
        <dbReference type="EMBL" id="MDM8275362.1"/>
    </source>
</evidence>